<dbReference type="PANTHER" id="PTHR13215">
    <property type="entry name" value="RNA POLYMERASE II TRANSCRIPTIONAL COACTIVATOR"/>
    <property type="match status" value="1"/>
</dbReference>
<dbReference type="PROSITE" id="PS51998">
    <property type="entry name" value="DEK_C"/>
    <property type="match status" value="1"/>
</dbReference>
<organism evidence="8 9">
    <name type="scientific">Morus notabilis</name>
    <dbReference type="NCBI Taxonomy" id="981085"/>
    <lineage>
        <taxon>Eukaryota</taxon>
        <taxon>Viridiplantae</taxon>
        <taxon>Streptophyta</taxon>
        <taxon>Embryophyta</taxon>
        <taxon>Tracheophyta</taxon>
        <taxon>Spermatophyta</taxon>
        <taxon>Magnoliopsida</taxon>
        <taxon>eudicotyledons</taxon>
        <taxon>Gunneridae</taxon>
        <taxon>Pentapetalae</taxon>
        <taxon>rosids</taxon>
        <taxon>fabids</taxon>
        <taxon>Rosales</taxon>
        <taxon>Moraceae</taxon>
        <taxon>Moreae</taxon>
        <taxon>Morus</taxon>
    </lineage>
</organism>
<name>W9RDQ2_9ROSA</name>
<keyword evidence="5" id="KW-0804">Transcription</keyword>
<dbReference type="InterPro" id="IPR045125">
    <property type="entry name" value="Sub1/Tcp4-like"/>
</dbReference>
<dbReference type="GO" id="GO:0060261">
    <property type="term" value="P:positive regulation of transcription initiation by RNA polymerase II"/>
    <property type="evidence" value="ECO:0007669"/>
    <property type="project" value="InterPro"/>
</dbReference>
<reference evidence="9" key="1">
    <citation type="submission" date="2013-01" db="EMBL/GenBank/DDBJ databases">
        <title>Draft Genome Sequence of a Mulberry Tree, Morus notabilis C.K. Schneid.</title>
        <authorList>
            <person name="He N."/>
            <person name="Zhao S."/>
        </authorList>
    </citation>
    <scope>NUCLEOTIDE SEQUENCE</scope>
</reference>
<evidence type="ECO:0000313" key="9">
    <source>
        <dbReference type="Proteomes" id="UP000030645"/>
    </source>
</evidence>
<gene>
    <name evidence="8" type="ORF">L484_023497</name>
</gene>
<dbReference type="eggNOG" id="KOG2712">
    <property type="taxonomic scope" value="Eukaryota"/>
</dbReference>
<dbReference type="PIRSF" id="PIRSF038156">
    <property type="entry name" value="RNA_pol_II_KELP"/>
    <property type="match status" value="1"/>
</dbReference>
<dbReference type="InterPro" id="IPR017415">
    <property type="entry name" value="KELP"/>
</dbReference>
<dbReference type="Gene3D" id="2.30.31.10">
    <property type="entry name" value="Transcriptional Coactivator Pc4, Chain A"/>
    <property type="match status" value="1"/>
</dbReference>
<accession>W9RDQ2</accession>
<dbReference type="Pfam" id="PF02229">
    <property type="entry name" value="PC4"/>
    <property type="match status" value="1"/>
</dbReference>
<dbReference type="GO" id="GO:0003677">
    <property type="term" value="F:DNA binding"/>
    <property type="evidence" value="ECO:0007669"/>
    <property type="project" value="UniProtKB-KW"/>
</dbReference>
<evidence type="ECO:0000256" key="6">
    <source>
        <dbReference type="ARBA" id="ARBA00023242"/>
    </source>
</evidence>
<comment type="subcellular location">
    <subcellularLocation>
        <location evidence="1">Nucleus</location>
    </subcellularLocation>
</comment>
<dbReference type="InterPro" id="IPR009044">
    <property type="entry name" value="ssDNA-bd_transcriptional_reg"/>
</dbReference>
<evidence type="ECO:0000256" key="5">
    <source>
        <dbReference type="ARBA" id="ARBA00023163"/>
    </source>
</evidence>
<dbReference type="FunFam" id="2.30.31.10:FF:000011">
    <property type="entry name" value="RNA polymerase II transcriptional coactivator KELP"/>
    <property type="match status" value="1"/>
</dbReference>
<keyword evidence="9" id="KW-1185">Reference proteome</keyword>
<keyword evidence="3" id="KW-0805">Transcription regulation</keyword>
<dbReference type="EMBL" id="KE344887">
    <property type="protein sequence ID" value="EXB83890.1"/>
    <property type="molecule type" value="Genomic_DNA"/>
</dbReference>
<dbReference type="STRING" id="981085.W9RDQ2"/>
<evidence type="ECO:0000256" key="2">
    <source>
        <dbReference type="ARBA" id="ARBA00009001"/>
    </source>
</evidence>
<dbReference type="InterPro" id="IPR003173">
    <property type="entry name" value="PC4_C"/>
</dbReference>
<dbReference type="AlphaFoldDB" id="W9RDQ2"/>
<comment type="similarity">
    <text evidence="2">Belongs to the transcriptional coactivator PC4 family.</text>
</comment>
<evidence type="ECO:0000256" key="3">
    <source>
        <dbReference type="ARBA" id="ARBA00023015"/>
    </source>
</evidence>
<dbReference type="SUPFAM" id="SSF109715">
    <property type="entry name" value="DEK C-terminal domain"/>
    <property type="match status" value="1"/>
</dbReference>
<dbReference type="SUPFAM" id="SSF54447">
    <property type="entry name" value="ssDNA-binding transcriptional regulator domain"/>
    <property type="match status" value="1"/>
</dbReference>
<keyword evidence="6" id="KW-0539">Nucleus</keyword>
<evidence type="ECO:0000256" key="1">
    <source>
        <dbReference type="ARBA" id="ARBA00004123"/>
    </source>
</evidence>
<proteinExistence type="inferred from homology"/>
<dbReference type="Proteomes" id="UP000030645">
    <property type="component" value="Unassembled WGS sequence"/>
</dbReference>
<dbReference type="Pfam" id="PF08766">
    <property type="entry name" value="DEK_C"/>
    <property type="match status" value="1"/>
</dbReference>
<evidence type="ECO:0000313" key="8">
    <source>
        <dbReference type="EMBL" id="EXB83890.1"/>
    </source>
</evidence>
<dbReference type="GO" id="GO:0005634">
    <property type="term" value="C:nucleus"/>
    <property type="evidence" value="ECO:0007669"/>
    <property type="project" value="UniProtKB-SubCell"/>
</dbReference>
<feature type="domain" description="DEK-C" evidence="7">
    <location>
        <begin position="3"/>
        <end position="60"/>
    </location>
</feature>
<evidence type="ECO:0000256" key="4">
    <source>
        <dbReference type="ARBA" id="ARBA00023125"/>
    </source>
</evidence>
<dbReference type="InterPro" id="IPR014876">
    <property type="entry name" value="DEK_C"/>
</dbReference>
<sequence length="159" mass="17941">MELENRRKIEETVVDILRNTDLEQMTEFKVRAMASERLGIDLLATEHRSVVRSAVESFLLSAAEQPEKGVGEEPDKKLADKEVNNGGDRLICKLSGRRNVVVNDFRGKTLVSIREFYRKDGLQVPSGKGISLSTEQWSALKKNVPAIEEAIKKMESKLR</sequence>
<evidence type="ECO:0000259" key="7">
    <source>
        <dbReference type="PROSITE" id="PS51998"/>
    </source>
</evidence>
<dbReference type="KEGG" id="mnt:21406258"/>
<protein>
    <submittedName>
        <fullName evidence="8">RNA polymerase II transcriptional coactivator KELP</fullName>
    </submittedName>
</protein>
<dbReference type="GO" id="GO:0003713">
    <property type="term" value="F:transcription coactivator activity"/>
    <property type="evidence" value="ECO:0007669"/>
    <property type="project" value="InterPro"/>
</dbReference>
<keyword evidence="4" id="KW-0238">DNA-binding</keyword>
<dbReference type="OrthoDB" id="2505440at2759"/>